<dbReference type="EMBL" id="HACG01040398">
    <property type="protein sequence ID" value="CEK87263.1"/>
    <property type="molecule type" value="Transcribed_RNA"/>
</dbReference>
<accession>A0A0B7B2J6</accession>
<feature type="non-terminal residue" evidence="1">
    <location>
        <position position="1"/>
    </location>
</feature>
<name>A0A0B7B2J6_9EUPU</name>
<organism evidence="1">
    <name type="scientific">Arion vulgaris</name>
    <dbReference type="NCBI Taxonomy" id="1028688"/>
    <lineage>
        <taxon>Eukaryota</taxon>
        <taxon>Metazoa</taxon>
        <taxon>Spiralia</taxon>
        <taxon>Lophotrochozoa</taxon>
        <taxon>Mollusca</taxon>
        <taxon>Gastropoda</taxon>
        <taxon>Heterobranchia</taxon>
        <taxon>Euthyneura</taxon>
        <taxon>Panpulmonata</taxon>
        <taxon>Eupulmonata</taxon>
        <taxon>Stylommatophora</taxon>
        <taxon>Helicina</taxon>
        <taxon>Arionoidea</taxon>
        <taxon>Arionidae</taxon>
        <taxon>Arion</taxon>
    </lineage>
</organism>
<sequence length="84" mass="9567">KNMINDDKYLQLKEHDQLSDVIPEYDSNKANIMVDKSSGTNVSEMIRDIKIEPRLAENETSIDSVDCHGRTLDICDSQPTLQNE</sequence>
<protein>
    <submittedName>
        <fullName evidence="1">Uncharacterized protein</fullName>
    </submittedName>
</protein>
<dbReference type="AlphaFoldDB" id="A0A0B7B2J6"/>
<evidence type="ECO:0000313" key="1">
    <source>
        <dbReference type="EMBL" id="CEK87263.1"/>
    </source>
</evidence>
<proteinExistence type="predicted"/>
<feature type="non-terminal residue" evidence="1">
    <location>
        <position position="84"/>
    </location>
</feature>
<reference evidence="1" key="1">
    <citation type="submission" date="2014-12" db="EMBL/GenBank/DDBJ databases">
        <title>Insight into the proteome of Arion vulgaris.</title>
        <authorList>
            <person name="Aradska J."/>
            <person name="Bulat T."/>
            <person name="Smidak R."/>
            <person name="Sarate P."/>
            <person name="Gangsoo J."/>
            <person name="Sialana F."/>
            <person name="Bilban M."/>
            <person name="Lubec G."/>
        </authorList>
    </citation>
    <scope>NUCLEOTIDE SEQUENCE</scope>
    <source>
        <tissue evidence="1">Skin</tissue>
    </source>
</reference>
<gene>
    <name evidence="1" type="primary">ORF158253</name>
</gene>